<name>A0ABR4BHB1_9LECA</name>
<dbReference type="Proteomes" id="UP001590951">
    <property type="component" value="Unassembled WGS sequence"/>
</dbReference>
<comment type="caution">
    <text evidence="1">The sequence shown here is derived from an EMBL/GenBank/DDBJ whole genome shotgun (WGS) entry which is preliminary data.</text>
</comment>
<protein>
    <submittedName>
        <fullName evidence="1">Uncharacterized protein</fullName>
    </submittedName>
</protein>
<evidence type="ECO:0000313" key="2">
    <source>
        <dbReference type="Proteomes" id="UP001590951"/>
    </source>
</evidence>
<dbReference type="EMBL" id="JBHFEH010000005">
    <property type="protein sequence ID" value="KAL2057217.1"/>
    <property type="molecule type" value="Genomic_DNA"/>
</dbReference>
<reference evidence="1 2" key="1">
    <citation type="submission" date="2024-09" db="EMBL/GenBank/DDBJ databases">
        <title>Rethinking Asexuality: The Enigmatic Case of Functional Sexual Genes in Lepraria (Stereocaulaceae).</title>
        <authorList>
            <person name="Doellman M."/>
            <person name="Sun Y."/>
            <person name="Barcenas-Pena A."/>
            <person name="Lumbsch H.T."/>
            <person name="Grewe F."/>
        </authorList>
    </citation>
    <scope>NUCLEOTIDE SEQUENCE [LARGE SCALE GENOMIC DNA]</scope>
    <source>
        <strain evidence="1 2">Grewe 0041</strain>
    </source>
</reference>
<proteinExistence type="predicted"/>
<evidence type="ECO:0000313" key="1">
    <source>
        <dbReference type="EMBL" id="KAL2057217.1"/>
    </source>
</evidence>
<gene>
    <name evidence="1" type="ORF">ABVK25_002270</name>
</gene>
<keyword evidence="2" id="KW-1185">Reference proteome</keyword>
<accession>A0ABR4BHB1</accession>
<organism evidence="1 2">
    <name type="scientific">Lepraria finkii</name>
    <dbReference type="NCBI Taxonomy" id="1340010"/>
    <lineage>
        <taxon>Eukaryota</taxon>
        <taxon>Fungi</taxon>
        <taxon>Dikarya</taxon>
        <taxon>Ascomycota</taxon>
        <taxon>Pezizomycotina</taxon>
        <taxon>Lecanoromycetes</taxon>
        <taxon>OSLEUM clade</taxon>
        <taxon>Lecanoromycetidae</taxon>
        <taxon>Lecanorales</taxon>
        <taxon>Lecanorineae</taxon>
        <taxon>Stereocaulaceae</taxon>
        <taxon>Lepraria</taxon>
    </lineage>
</organism>
<sequence length="149" mass="17028">MLSECSNDQKWLKCIGGERRQSVRRIEFSSARGGDINYPVFSLLSLCSNLSLSTKTSISQLSDFLYHGHLENLHGISNVTCTELRKDCMKHRTPTWPLSWDRHIDLPGNLVDQLKSRCLATCQYHADKAKPEINFAVHVEVGDYRQYSL</sequence>